<evidence type="ECO:0000256" key="1">
    <source>
        <dbReference type="ARBA" id="ARBA00004613"/>
    </source>
</evidence>
<dbReference type="AlphaFoldDB" id="T1I7V7"/>
<dbReference type="InterPro" id="IPR005521">
    <property type="entry name" value="Attacin_C"/>
</dbReference>
<evidence type="ECO:0000313" key="10">
    <source>
        <dbReference type="Proteomes" id="UP000015103"/>
    </source>
</evidence>
<dbReference type="Pfam" id="PF03769">
    <property type="entry name" value="Attacin_C"/>
    <property type="match status" value="1"/>
</dbReference>
<organism evidence="9 10">
    <name type="scientific">Rhodnius prolixus</name>
    <name type="common">Triatomid bug</name>
    <dbReference type="NCBI Taxonomy" id="13249"/>
    <lineage>
        <taxon>Eukaryota</taxon>
        <taxon>Metazoa</taxon>
        <taxon>Ecdysozoa</taxon>
        <taxon>Arthropoda</taxon>
        <taxon>Hexapoda</taxon>
        <taxon>Insecta</taxon>
        <taxon>Pterygota</taxon>
        <taxon>Neoptera</taxon>
        <taxon>Paraneoptera</taxon>
        <taxon>Hemiptera</taxon>
        <taxon>Heteroptera</taxon>
        <taxon>Panheteroptera</taxon>
        <taxon>Cimicomorpha</taxon>
        <taxon>Reduviidae</taxon>
        <taxon>Triatominae</taxon>
        <taxon>Rhodnius</taxon>
    </lineage>
</organism>
<sequence>MERSADLDEDAYFQETLRTKRSPQGAFSLSASNDAGVNSLHTDVTGTLLKTDRATLDGNAYYQRNFNADPKYQTGVGLNLNHDSGFTGRLNYDKMPGSSRLGAGAGYNIFESRDGKSSLNAEAFYNRNFGGFGPRSDYGGFLTYRRNF</sequence>
<proteinExistence type="inferred from homology"/>
<comment type="similarity">
    <text evidence="2">Belongs to the attacin/sarcotoxin-2 family.</text>
</comment>
<dbReference type="GO" id="GO:0045087">
    <property type="term" value="P:innate immune response"/>
    <property type="evidence" value="ECO:0007669"/>
    <property type="project" value="UniProtKB-KW"/>
</dbReference>
<dbReference type="GO" id="GO:0005576">
    <property type="term" value="C:extracellular region"/>
    <property type="evidence" value="ECO:0007669"/>
    <property type="project" value="UniProtKB-SubCell"/>
</dbReference>
<dbReference type="EnsemblMetazoa" id="RPRC012379-RA">
    <property type="protein sequence ID" value="RPRC012379-PA"/>
    <property type="gene ID" value="RPRC012379"/>
</dbReference>
<evidence type="ECO:0000256" key="2">
    <source>
        <dbReference type="ARBA" id="ARBA00007550"/>
    </source>
</evidence>
<dbReference type="VEuPathDB" id="VectorBase:RPRC012379"/>
<evidence type="ECO:0000256" key="6">
    <source>
        <dbReference type="ARBA" id="ARBA00022859"/>
    </source>
</evidence>
<accession>T1I7V7</accession>
<evidence type="ECO:0000256" key="4">
    <source>
        <dbReference type="ARBA" id="ARBA00022529"/>
    </source>
</evidence>
<dbReference type="Proteomes" id="UP000015103">
    <property type="component" value="Unassembled WGS sequence"/>
</dbReference>
<dbReference type="GO" id="GO:0042742">
    <property type="term" value="P:defense response to bacterium"/>
    <property type="evidence" value="ECO:0007669"/>
    <property type="project" value="UniProtKB-KW"/>
</dbReference>
<evidence type="ECO:0000256" key="7">
    <source>
        <dbReference type="ARBA" id="ARBA00023022"/>
    </source>
</evidence>
<keyword evidence="10" id="KW-1185">Reference proteome</keyword>
<dbReference type="HOGENOM" id="CLU_1761040_0_0_1"/>
<dbReference type="EMBL" id="ACPB03000582">
    <property type="status" value="NOT_ANNOTATED_CDS"/>
    <property type="molecule type" value="Genomic_DNA"/>
</dbReference>
<name>T1I7V7_RHOPR</name>
<dbReference type="InParanoid" id="T1I7V7"/>
<evidence type="ECO:0000256" key="3">
    <source>
        <dbReference type="ARBA" id="ARBA00022525"/>
    </source>
</evidence>
<comment type="subcellular location">
    <subcellularLocation>
        <location evidence="1">Secreted</location>
    </subcellularLocation>
</comment>
<evidence type="ECO:0000256" key="5">
    <source>
        <dbReference type="ARBA" id="ARBA00022588"/>
    </source>
</evidence>
<protein>
    <submittedName>
        <fullName evidence="9">Attacin_C domain-containing protein</fullName>
    </submittedName>
</protein>
<reference evidence="9" key="1">
    <citation type="submission" date="2015-05" db="UniProtKB">
        <authorList>
            <consortium name="EnsemblMetazoa"/>
        </authorList>
    </citation>
    <scope>IDENTIFICATION</scope>
</reference>
<evidence type="ECO:0000313" key="9">
    <source>
        <dbReference type="EnsemblMetazoa" id="RPRC012379-PA"/>
    </source>
</evidence>
<evidence type="ECO:0000259" key="8">
    <source>
        <dbReference type="Pfam" id="PF03769"/>
    </source>
</evidence>
<keyword evidence="6" id="KW-0391">Immunity</keyword>
<keyword evidence="5" id="KW-0399">Innate immunity</keyword>
<keyword evidence="3" id="KW-0964">Secreted</keyword>
<keyword evidence="7" id="KW-0044">Antibiotic</keyword>
<keyword evidence="4" id="KW-0929">Antimicrobial</keyword>
<feature type="domain" description="Attacin C-terminal" evidence="8">
    <location>
        <begin position="41"/>
        <end position="148"/>
    </location>
</feature>